<dbReference type="AlphaFoldDB" id="A0A545TAF9"/>
<dbReference type="Proteomes" id="UP000319732">
    <property type="component" value="Unassembled WGS sequence"/>
</dbReference>
<evidence type="ECO:0000256" key="1">
    <source>
        <dbReference type="SAM" id="MobiDB-lite"/>
    </source>
</evidence>
<keyword evidence="4" id="KW-1185">Reference proteome</keyword>
<evidence type="ECO:0000256" key="2">
    <source>
        <dbReference type="SAM" id="SignalP"/>
    </source>
</evidence>
<accession>A0A545TAF9</accession>
<dbReference type="OrthoDB" id="5739613at2"/>
<gene>
    <name evidence="3" type="ORF">FKG94_16460</name>
</gene>
<feature type="region of interest" description="Disordered" evidence="1">
    <location>
        <begin position="21"/>
        <end position="52"/>
    </location>
</feature>
<comment type="caution">
    <text evidence="3">The sequence shown here is derived from an EMBL/GenBank/DDBJ whole genome shotgun (WGS) entry which is preliminary data.</text>
</comment>
<feature type="chain" id="PRO_5021985833" description="Lipoprotein" evidence="2">
    <location>
        <begin position="21"/>
        <end position="101"/>
    </location>
</feature>
<protein>
    <recommendedName>
        <fullName evidence="5">Lipoprotein</fullName>
    </recommendedName>
</protein>
<reference evidence="3 4" key="1">
    <citation type="submission" date="2019-06" db="EMBL/GenBank/DDBJ databases">
        <title>Whole genome sequence for Cellvibrionaceae sp. R142.</title>
        <authorList>
            <person name="Wang G."/>
        </authorList>
    </citation>
    <scope>NUCLEOTIDE SEQUENCE [LARGE SCALE GENOMIC DNA]</scope>
    <source>
        <strain evidence="3 4">R142</strain>
    </source>
</reference>
<dbReference type="PROSITE" id="PS51257">
    <property type="entry name" value="PROKAR_LIPOPROTEIN"/>
    <property type="match status" value="1"/>
</dbReference>
<feature type="signal peptide" evidence="2">
    <location>
        <begin position="1"/>
        <end position="20"/>
    </location>
</feature>
<keyword evidence="2" id="KW-0732">Signal</keyword>
<feature type="compositionally biased region" description="Low complexity" evidence="1">
    <location>
        <begin position="23"/>
        <end position="42"/>
    </location>
</feature>
<sequence>MNKTLFYIILASTFTLGACAGNTPAPETKTAAATAETSAAEPKQAAAPKRSKRICKRMAPTGSRLGKKVCGTQEQWDRAARDSAEALRGVTRKSAQGGYEE</sequence>
<evidence type="ECO:0000313" key="4">
    <source>
        <dbReference type="Proteomes" id="UP000319732"/>
    </source>
</evidence>
<organism evidence="3 4">
    <name type="scientific">Exilibacterium tricleocarpae</name>
    <dbReference type="NCBI Taxonomy" id="2591008"/>
    <lineage>
        <taxon>Bacteria</taxon>
        <taxon>Pseudomonadati</taxon>
        <taxon>Pseudomonadota</taxon>
        <taxon>Gammaproteobacteria</taxon>
        <taxon>Cellvibrionales</taxon>
        <taxon>Cellvibrionaceae</taxon>
        <taxon>Exilibacterium</taxon>
    </lineage>
</organism>
<dbReference type="EMBL" id="VHSG01000017">
    <property type="protein sequence ID" value="TQV74199.1"/>
    <property type="molecule type" value="Genomic_DNA"/>
</dbReference>
<dbReference type="RefSeq" id="WP_142905422.1">
    <property type="nucleotide sequence ID" value="NZ_ML660096.1"/>
</dbReference>
<evidence type="ECO:0008006" key="5">
    <source>
        <dbReference type="Google" id="ProtNLM"/>
    </source>
</evidence>
<proteinExistence type="predicted"/>
<name>A0A545TAF9_9GAMM</name>
<evidence type="ECO:0000313" key="3">
    <source>
        <dbReference type="EMBL" id="TQV74199.1"/>
    </source>
</evidence>